<dbReference type="GO" id="GO:0016758">
    <property type="term" value="F:hexosyltransferase activity"/>
    <property type="evidence" value="ECO:0007669"/>
    <property type="project" value="UniProtKB-ARBA"/>
</dbReference>
<dbReference type="AlphaFoldDB" id="A0A839SGY7"/>
<dbReference type="Gene3D" id="3.90.550.10">
    <property type="entry name" value="Spore Coat Polysaccharide Biosynthesis Protein SpsA, Chain A"/>
    <property type="match status" value="1"/>
</dbReference>
<organism evidence="2 3">
    <name type="scientific">Mucilaginibacter gotjawali</name>
    <dbReference type="NCBI Taxonomy" id="1550579"/>
    <lineage>
        <taxon>Bacteria</taxon>
        <taxon>Pseudomonadati</taxon>
        <taxon>Bacteroidota</taxon>
        <taxon>Sphingobacteriia</taxon>
        <taxon>Sphingobacteriales</taxon>
        <taxon>Sphingobacteriaceae</taxon>
        <taxon>Mucilaginibacter</taxon>
    </lineage>
</organism>
<dbReference type="InterPro" id="IPR029044">
    <property type="entry name" value="Nucleotide-diphossugar_trans"/>
</dbReference>
<gene>
    <name evidence="2" type="ORF">FHS11_003524</name>
</gene>
<dbReference type="RefSeq" id="WP_096355572.1">
    <property type="nucleotide sequence ID" value="NZ_AP017313.1"/>
</dbReference>
<feature type="domain" description="Glycosyltransferase 2-like" evidence="1">
    <location>
        <begin position="17"/>
        <end position="140"/>
    </location>
</feature>
<dbReference type="InterPro" id="IPR001173">
    <property type="entry name" value="Glyco_trans_2-like"/>
</dbReference>
<dbReference type="SUPFAM" id="SSF53448">
    <property type="entry name" value="Nucleotide-diphospho-sugar transferases"/>
    <property type="match status" value="1"/>
</dbReference>
<dbReference type="Pfam" id="PF00535">
    <property type="entry name" value="Glycos_transf_2"/>
    <property type="match status" value="1"/>
</dbReference>
<dbReference type="Proteomes" id="UP000539265">
    <property type="component" value="Unassembled WGS sequence"/>
</dbReference>
<accession>A0A839SGY7</accession>
<evidence type="ECO:0000313" key="2">
    <source>
        <dbReference type="EMBL" id="MBB3057096.1"/>
    </source>
</evidence>
<dbReference type="EMBL" id="JACHWX010000011">
    <property type="protein sequence ID" value="MBB3057096.1"/>
    <property type="molecule type" value="Genomic_DNA"/>
</dbReference>
<dbReference type="PANTHER" id="PTHR22916">
    <property type="entry name" value="GLYCOSYLTRANSFERASE"/>
    <property type="match status" value="1"/>
</dbReference>
<name>A0A839SGY7_9SPHI</name>
<keyword evidence="3" id="KW-1185">Reference proteome</keyword>
<protein>
    <submittedName>
        <fullName evidence="2">Glycosyltransferase involved in cell wall biosynthesis</fullName>
    </submittedName>
</protein>
<sequence>MFFQLDSGKKMNDLLVSIIIPVYNAEKHLAACLDSAMKQTWQNTEIIIVDDGSSDSSLSIAQKYADGKKIIVISQKNSGASAARNAGLKAAKGEYIQFLDADDLLSPDKIESQLNVLNDSVNQVALCRTVHFFDGDDPFKGEVTDDWFCADNNNPVDFLLKLYAGEDEMPGYGGMIQPNAWLTPRAVIEKAGPWNEFRCPDDDGEFFCRVVLASGGIKFSKKGINYYRKFKLATSLSGQKNAEAFENIVESLNLKYGYLKARTSEPVLDRIFARHFWWTGVAAYPRFKELSGYCIQKATALGYKGEKYMGGPAGHALANILGWKPVRFMAYWQQRFKASWA</sequence>
<evidence type="ECO:0000259" key="1">
    <source>
        <dbReference type="Pfam" id="PF00535"/>
    </source>
</evidence>
<proteinExistence type="predicted"/>
<reference evidence="2" key="1">
    <citation type="submission" date="2020-08" db="EMBL/GenBank/DDBJ databases">
        <title>Genomic Encyclopedia of Type Strains, Phase III (KMG-III): the genomes of soil and plant-associated and newly described type strains.</title>
        <authorList>
            <person name="Whitman W."/>
        </authorList>
    </citation>
    <scope>NUCLEOTIDE SEQUENCE [LARGE SCALE GENOMIC DNA]</scope>
    <source>
        <strain evidence="2">CECT 8628</strain>
    </source>
</reference>
<dbReference type="CDD" id="cd00761">
    <property type="entry name" value="Glyco_tranf_GTA_type"/>
    <property type="match status" value="1"/>
</dbReference>
<comment type="caution">
    <text evidence="2">The sequence shown here is derived from an EMBL/GenBank/DDBJ whole genome shotgun (WGS) entry which is preliminary data.</text>
</comment>
<evidence type="ECO:0000313" key="3">
    <source>
        <dbReference type="Proteomes" id="UP000539265"/>
    </source>
</evidence>
<dbReference type="OrthoDB" id="597270at2"/>